<gene>
    <name evidence="2" type="ORF">PACLA_8A020656</name>
</gene>
<evidence type="ECO:0000313" key="2">
    <source>
        <dbReference type="EMBL" id="CAB4041871.1"/>
    </source>
</evidence>
<evidence type="ECO:0000313" key="3">
    <source>
        <dbReference type="Proteomes" id="UP001152795"/>
    </source>
</evidence>
<dbReference type="EMBL" id="CACRXK020029064">
    <property type="protein sequence ID" value="CAB4041871.1"/>
    <property type="molecule type" value="Genomic_DNA"/>
</dbReference>
<accession>A0A7D9M0E7</accession>
<dbReference type="InterPro" id="IPR008042">
    <property type="entry name" value="Retrotrans_Pao"/>
</dbReference>
<dbReference type="OrthoDB" id="6772423at2759"/>
<sequence>MYADDLLSGTDGLGEAKVLYEKSPSTMSEAGFDLRKWETNSQELRAYISSQEDFPSKNRIELHAFSDSSKELYCAVVYLRLISNDEVKLSFLASKTKVAPLKTLTIPRLQLLGCLLLSKLIKEVLEGIKGRIKLDKIICWSDSEVALCWIRGKEKSWEPWVENRVVSIRNVVDRDSWRFVKGEINPADVPTRISSNLHECFAGCWFSGPSFLLSKHFESGGKDNSTDGTNGNSVDELSVKIGNISEGSCLNNTTQNDTPDNACSLNSVQLGIVTTGYVMRFINNLRKRVKKRSGVITDDVLKVDEYETVLSMWIKDEQLVIKKQSNFRNLRASLNLFEDKDGSLRLKERFANSSLKYEEQHPVLLRCKDSHFTRLVIWDAHESTMHHGVESTLARVRARYWIVKEDKSIEHDEIAESTEGNEGNETQHDSLRRSTRKAAVDGQNALRLRDKYITEHSHTEFFGVGGCRNFIL</sequence>
<proteinExistence type="predicted"/>
<reference evidence="2" key="1">
    <citation type="submission" date="2020-04" db="EMBL/GenBank/DDBJ databases">
        <authorList>
            <person name="Alioto T."/>
            <person name="Alioto T."/>
            <person name="Gomez Garrido J."/>
        </authorList>
    </citation>
    <scope>NUCLEOTIDE SEQUENCE</scope>
    <source>
        <strain evidence="2">A484AB</strain>
    </source>
</reference>
<keyword evidence="3" id="KW-1185">Reference proteome</keyword>
<dbReference type="Proteomes" id="UP001152795">
    <property type="component" value="Unassembled WGS sequence"/>
</dbReference>
<evidence type="ECO:0000256" key="1">
    <source>
        <dbReference type="SAM" id="MobiDB-lite"/>
    </source>
</evidence>
<comment type="caution">
    <text evidence="2">The sequence shown here is derived from an EMBL/GenBank/DDBJ whole genome shotgun (WGS) entry which is preliminary data.</text>
</comment>
<name>A0A7D9M0E7_PARCT</name>
<dbReference type="Pfam" id="PF05380">
    <property type="entry name" value="Peptidase_A17"/>
    <property type="match status" value="1"/>
</dbReference>
<dbReference type="AlphaFoldDB" id="A0A7D9M0E7"/>
<organism evidence="2 3">
    <name type="scientific">Paramuricea clavata</name>
    <name type="common">Red gorgonian</name>
    <name type="synonym">Violescent sea-whip</name>
    <dbReference type="NCBI Taxonomy" id="317549"/>
    <lineage>
        <taxon>Eukaryota</taxon>
        <taxon>Metazoa</taxon>
        <taxon>Cnidaria</taxon>
        <taxon>Anthozoa</taxon>
        <taxon>Octocorallia</taxon>
        <taxon>Malacalcyonacea</taxon>
        <taxon>Plexauridae</taxon>
        <taxon>Paramuricea</taxon>
    </lineage>
</organism>
<feature type="region of interest" description="Disordered" evidence="1">
    <location>
        <begin position="412"/>
        <end position="437"/>
    </location>
</feature>
<protein>
    <submittedName>
        <fullName evidence="2">Uncharacterized protein</fullName>
    </submittedName>
</protein>
<dbReference type="PANTHER" id="PTHR47331">
    <property type="entry name" value="PHD-TYPE DOMAIN-CONTAINING PROTEIN"/>
    <property type="match status" value="1"/>
</dbReference>